<proteinExistence type="predicted"/>
<dbReference type="Proteomes" id="UP000008915">
    <property type="component" value="Chromosome"/>
</dbReference>
<sequence length="68" mass="8165">MKKEVHELLREAARQGWRIEDSGKHVKLYPPDPRFPPVVIAKTPSDWRAWHNNLARLRKFGLKWPPRR</sequence>
<protein>
    <recommendedName>
        <fullName evidence="3">YcfA family protein</fullName>
    </recommendedName>
</protein>
<evidence type="ECO:0008006" key="3">
    <source>
        <dbReference type="Google" id="ProtNLM"/>
    </source>
</evidence>
<evidence type="ECO:0000313" key="1">
    <source>
        <dbReference type="EMBL" id="ADU51344.1"/>
    </source>
</evidence>
<dbReference type="HOGENOM" id="CLU_198807_0_0_9"/>
<reference evidence="2" key="2">
    <citation type="journal article" date="2010" name="Stand. Genomic Sci.">
        <title>Complete genome sequence of Thermaerobacter marianensis type strain (7p75aT).</title>
        <authorList>
            <person name="Han C."/>
            <person name="Gu W."/>
            <person name="Zhang X."/>
            <person name="Lapidus A."/>
            <person name="Nolan M."/>
            <person name="Copeland A."/>
            <person name="Lucas S."/>
            <person name="Glavina Del Rio T."/>
            <person name="Tice H."/>
            <person name="Cheng J."/>
            <person name="Tapia R."/>
            <person name="Goodwin L."/>
            <person name="Pitluck S."/>
            <person name="Pagani I."/>
            <person name="Ivanova N."/>
            <person name="Mavromatis K."/>
            <person name="Mikhailova N."/>
            <person name="Pati A."/>
            <person name="Chen A."/>
            <person name="Palaniappan K."/>
            <person name="Land M."/>
            <person name="Hauser L."/>
            <person name="Chang Y."/>
            <person name="Jeffries C."/>
            <person name="Schneider S."/>
            <person name="Rohde M."/>
            <person name="Goker M."/>
            <person name="Pukall R."/>
            <person name="Woyke T."/>
            <person name="Bristow J."/>
            <person name="Eisen J."/>
            <person name="Markowitz V."/>
            <person name="Hugenholtz P."/>
            <person name="Kyrpides N."/>
            <person name="Klenk H."/>
            <person name="Detter J."/>
        </authorList>
    </citation>
    <scope>NUCLEOTIDE SEQUENCE [LARGE SCALE GENOMIC DNA]</scope>
    <source>
        <strain evidence="2">ATCC 700841 / DSM 12885 / JCM 10246 / 7p75a</strain>
    </source>
</reference>
<gene>
    <name evidence="1" type="ordered locus">Tmar_1231</name>
</gene>
<dbReference type="AlphaFoldDB" id="E6SLB3"/>
<dbReference type="STRING" id="644966.Tmar_1231"/>
<keyword evidence="2" id="KW-1185">Reference proteome</keyword>
<name>E6SLB3_THEM7</name>
<accession>E6SLB3</accession>
<reference evidence="1 2" key="1">
    <citation type="journal article" date="2010" name="Stand. Genomic Sci.">
        <title>Complete genome sequence of Thermaerobacter marianensis type strain (7p75a).</title>
        <authorList>
            <person name="Han C."/>
            <person name="Gu W."/>
            <person name="Zhang X."/>
            <person name="Lapidus A."/>
            <person name="Nolan M."/>
            <person name="Copeland A."/>
            <person name="Lucas S."/>
            <person name="Del Rio T.G."/>
            <person name="Tice H."/>
            <person name="Cheng J.F."/>
            <person name="Tapia R."/>
            <person name="Goodwin L."/>
            <person name="Pitluck S."/>
            <person name="Pagani I."/>
            <person name="Ivanova N."/>
            <person name="Mavromatis K."/>
            <person name="Mikhailova N."/>
            <person name="Pati A."/>
            <person name="Chen A."/>
            <person name="Palaniappan K."/>
            <person name="Land M."/>
            <person name="Hauser L."/>
            <person name="Chang Y.J."/>
            <person name="Jeffries C.D."/>
            <person name="Schneider S."/>
            <person name="Rohde M."/>
            <person name="Goker M."/>
            <person name="Pukall R."/>
            <person name="Woyke T."/>
            <person name="Bristow J."/>
            <person name="Eisen J.A."/>
            <person name="Markowitz V."/>
            <person name="Hugenholtz P."/>
            <person name="Kyrpides N.C."/>
            <person name="Klenk H.P."/>
            <person name="Detter J.C."/>
        </authorList>
    </citation>
    <scope>NUCLEOTIDE SEQUENCE [LARGE SCALE GENOMIC DNA]</scope>
    <source>
        <strain evidence="2">ATCC 700841 / DSM 12885 / JCM 10246 / 7p75a</strain>
    </source>
</reference>
<dbReference type="KEGG" id="tmr:Tmar_1231"/>
<evidence type="ECO:0000313" key="2">
    <source>
        <dbReference type="Proteomes" id="UP000008915"/>
    </source>
</evidence>
<dbReference type="EMBL" id="CP002344">
    <property type="protein sequence ID" value="ADU51344.1"/>
    <property type="molecule type" value="Genomic_DNA"/>
</dbReference>
<organism evidence="1 2">
    <name type="scientific">Thermaerobacter marianensis (strain ATCC 700841 / DSM 12885 / JCM 10246 / 7p75a)</name>
    <dbReference type="NCBI Taxonomy" id="644966"/>
    <lineage>
        <taxon>Bacteria</taxon>
        <taxon>Bacillati</taxon>
        <taxon>Bacillota</taxon>
        <taxon>Clostridia</taxon>
        <taxon>Eubacteriales</taxon>
        <taxon>Clostridiales Family XVII. Incertae Sedis</taxon>
        <taxon>Thermaerobacter</taxon>
    </lineage>
</organism>